<dbReference type="PROSITE" id="PS51030">
    <property type="entry name" value="NUCLEAR_REC_DBD_2"/>
    <property type="match status" value="1"/>
</dbReference>
<dbReference type="Gene3D" id="3.30.50.10">
    <property type="entry name" value="Erythroid Transcription Factor GATA-1, subunit A"/>
    <property type="match status" value="1"/>
</dbReference>
<dbReference type="GO" id="GO:0004879">
    <property type="term" value="F:nuclear receptor activity"/>
    <property type="evidence" value="ECO:0007669"/>
    <property type="project" value="TreeGrafter"/>
</dbReference>
<name>A0A7R9L465_9ACAR</name>
<protein>
    <submittedName>
        <fullName evidence="11">Uncharacterized protein</fullName>
    </submittedName>
</protein>
<evidence type="ECO:0000256" key="7">
    <source>
        <dbReference type="ARBA" id="ARBA00023170"/>
    </source>
</evidence>
<feature type="domain" description="NR LBD" evidence="10">
    <location>
        <begin position="148"/>
        <end position="383"/>
    </location>
</feature>
<dbReference type="GO" id="GO:0030154">
    <property type="term" value="P:cell differentiation"/>
    <property type="evidence" value="ECO:0007669"/>
    <property type="project" value="TreeGrafter"/>
</dbReference>
<dbReference type="PANTHER" id="PTHR24082:SF283">
    <property type="entry name" value="NUCLEAR HORMONE RECEPTOR HR96"/>
    <property type="match status" value="1"/>
</dbReference>
<evidence type="ECO:0000313" key="12">
    <source>
        <dbReference type="Proteomes" id="UP000759131"/>
    </source>
</evidence>
<dbReference type="PRINTS" id="PR00398">
    <property type="entry name" value="STRDHORMONER"/>
</dbReference>
<keyword evidence="12" id="KW-1185">Reference proteome</keyword>
<keyword evidence="1" id="KW-0479">Metal-binding</keyword>
<keyword evidence="8" id="KW-0539">Nucleus</keyword>
<dbReference type="InterPro" id="IPR035500">
    <property type="entry name" value="NHR-like_dom_sf"/>
</dbReference>
<dbReference type="GO" id="GO:0045944">
    <property type="term" value="P:positive regulation of transcription by RNA polymerase II"/>
    <property type="evidence" value="ECO:0007669"/>
    <property type="project" value="TreeGrafter"/>
</dbReference>
<dbReference type="InterPro" id="IPR050234">
    <property type="entry name" value="Nuclear_hormone_rcpt_NR1"/>
</dbReference>
<dbReference type="InterPro" id="IPR013088">
    <property type="entry name" value="Znf_NHR/GATA"/>
</dbReference>
<dbReference type="OrthoDB" id="6352325at2759"/>
<keyword evidence="3" id="KW-0862">Zinc</keyword>
<evidence type="ECO:0000256" key="2">
    <source>
        <dbReference type="ARBA" id="ARBA00022771"/>
    </source>
</evidence>
<dbReference type="PRINTS" id="PR00047">
    <property type="entry name" value="STROIDFINGER"/>
</dbReference>
<dbReference type="Proteomes" id="UP000759131">
    <property type="component" value="Unassembled WGS sequence"/>
</dbReference>
<reference evidence="11" key="1">
    <citation type="submission" date="2020-11" db="EMBL/GenBank/DDBJ databases">
        <authorList>
            <person name="Tran Van P."/>
        </authorList>
    </citation>
    <scope>NUCLEOTIDE SEQUENCE</scope>
</reference>
<dbReference type="SUPFAM" id="SSF57716">
    <property type="entry name" value="Glucocorticoid receptor-like (DNA-binding domain)"/>
    <property type="match status" value="1"/>
</dbReference>
<evidence type="ECO:0000259" key="9">
    <source>
        <dbReference type="PROSITE" id="PS51030"/>
    </source>
</evidence>
<evidence type="ECO:0000256" key="8">
    <source>
        <dbReference type="ARBA" id="ARBA00023242"/>
    </source>
</evidence>
<gene>
    <name evidence="11" type="ORF">OSB1V03_LOCUS13958</name>
</gene>
<dbReference type="EMBL" id="CAJPIZ010012949">
    <property type="protein sequence ID" value="CAG2113991.1"/>
    <property type="molecule type" value="Genomic_DNA"/>
</dbReference>
<evidence type="ECO:0000256" key="3">
    <source>
        <dbReference type="ARBA" id="ARBA00022833"/>
    </source>
</evidence>
<evidence type="ECO:0000313" key="11">
    <source>
        <dbReference type="EMBL" id="CAD7633561.1"/>
    </source>
</evidence>
<keyword evidence="4" id="KW-0805">Transcription regulation</keyword>
<sequence length="388" mass="45084">MFERAKGNNFGVITCQSCKAFFRRNANKSINVFNCEYEDNCDISIANRKTCKKCRLKKCFAVGMKKEWILNEDERQLRRKQIEDNRHKREKLMRDKEIKSIEQEITQEINDTNGGKLSQESALKLQLVSTQPSTQSLSANSHYLNKHESNCLLELLGAISHLTTPPIPSSNAVNGFFRSPEELMNYSVEVFDSYLSDFVDSIKKISAFQHICLNDQIALVKYGCLEVKMIRIGVSFDIKNKCWSFQTDNNDTIKLSLNLFKGFKTNTYSVLKKYLLRVVNELDHDHLILNLLVPILFFNPERPNIIHKEVVVLQQQLYVYLLQRYLRMKYGSESDVRNKFLRILNLMQDVQALDKLHKQNMITTVSLNNFGPLLKEILDIQTDLCIHN</sequence>
<accession>A0A7R9L465</accession>
<dbReference type="PANTHER" id="PTHR24082">
    <property type="entry name" value="NUCLEAR HORMONE RECEPTOR"/>
    <property type="match status" value="1"/>
</dbReference>
<dbReference type="SUPFAM" id="SSF48508">
    <property type="entry name" value="Nuclear receptor ligand-binding domain"/>
    <property type="match status" value="1"/>
</dbReference>
<dbReference type="InterPro" id="IPR001723">
    <property type="entry name" value="Nuclear_hrmn_rcpt"/>
</dbReference>
<dbReference type="Gene3D" id="1.10.565.10">
    <property type="entry name" value="Retinoid X Receptor"/>
    <property type="match status" value="1"/>
</dbReference>
<dbReference type="GO" id="GO:0000122">
    <property type="term" value="P:negative regulation of transcription by RNA polymerase II"/>
    <property type="evidence" value="ECO:0007669"/>
    <property type="project" value="TreeGrafter"/>
</dbReference>
<dbReference type="SMART" id="SM00399">
    <property type="entry name" value="ZnF_C4"/>
    <property type="match status" value="1"/>
</dbReference>
<dbReference type="GO" id="GO:0000978">
    <property type="term" value="F:RNA polymerase II cis-regulatory region sequence-specific DNA binding"/>
    <property type="evidence" value="ECO:0007669"/>
    <property type="project" value="TreeGrafter"/>
</dbReference>
<organism evidence="11">
    <name type="scientific">Medioppia subpectinata</name>
    <dbReference type="NCBI Taxonomy" id="1979941"/>
    <lineage>
        <taxon>Eukaryota</taxon>
        <taxon>Metazoa</taxon>
        <taxon>Ecdysozoa</taxon>
        <taxon>Arthropoda</taxon>
        <taxon>Chelicerata</taxon>
        <taxon>Arachnida</taxon>
        <taxon>Acari</taxon>
        <taxon>Acariformes</taxon>
        <taxon>Sarcoptiformes</taxon>
        <taxon>Oribatida</taxon>
        <taxon>Brachypylina</taxon>
        <taxon>Oppioidea</taxon>
        <taxon>Oppiidae</taxon>
        <taxon>Medioppia</taxon>
    </lineage>
</organism>
<dbReference type="InterPro" id="IPR000536">
    <property type="entry name" value="Nucl_hrmn_rcpt_lig-bd"/>
</dbReference>
<evidence type="ECO:0000256" key="6">
    <source>
        <dbReference type="ARBA" id="ARBA00023163"/>
    </source>
</evidence>
<dbReference type="SMART" id="SM00430">
    <property type="entry name" value="HOLI"/>
    <property type="match status" value="1"/>
</dbReference>
<dbReference type="EMBL" id="OC867524">
    <property type="protein sequence ID" value="CAD7633561.1"/>
    <property type="molecule type" value="Genomic_DNA"/>
</dbReference>
<evidence type="ECO:0000259" key="10">
    <source>
        <dbReference type="PROSITE" id="PS51843"/>
    </source>
</evidence>
<feature type="domain" description="Nuclear receptor" evidence="9">
    <location>
        <begin position="1"/>
        <end position="71"/>
    </location>
</feature>
<evidence type="ECO:0000256" key="5">
    <source>
        <dbReference type="ARBA" id="ARBA00023125"/>
    </source>
</evidence>
<proteinExistence type="predicted"/>
<keyword evidence="7" id="KW-0675">Receptor</keyword>
<dbReference type="AlphaFoldDB" id="A0A7R9L465"/>
<evidence type="ECO:0000256" key="1">
    <source>
        <dbReference type="ARBA" id="ARBA00022723"/>
    </source>
</evidence>
<dbReference type="PROSITE" id="PS51843">
    <property type="entry name" value="NR_LBD"/>
    <property type="match status" value="1"/>
</dbReference>
<dbReference type="GO" id="GO:0008270">
    <property type="term" value="F:zinc ion binding"/>
    <property type="evidence" value="ECO:0007669"/>
    <property type="project" value="UniProtKB-KW"/>
</dbReference>
<keyword evidence="6" id="KW-0804">Transcription</keyword>
<dbReference type="Pfam" id="PF00105">
    <property type="entry name" value="zf-C4"/>
    <property type="match status" value="1"/>
</dbReference>
<evidence type="ECO:0000256" key="4">
    <source>
        <dbReference type="ARBA" id="ARBA00023015"/>
    </source>
</evidence>
<keyword evidence="5" id="KW-0238">DNA-binding</keyword>
<dbReference type="InterPro" id="IPR001628">
    <property type="entry name" value="Znf_hrmn_rcpt"/>
</dbReference>
<keyword evidence="2" id="KW-0863">Zinc-finger</keyword>